<dbReference type="PROSITE" id="PS50956">
    <property type="entry name" value="HTH_ASNC_2"/>
    <property type="match status" value="1"/>
</dbReference>
<dbReference type="SMART" id="SM00344">
    <property type="entry name" value="HTH_ASNC"/>
    <property type="match status" value="1"/>
</dbReference>
<dbReference type="InterPro" id="IPR011008">
    <property type="entry name" value="Dimeric_a/b-barrel"/>
</dbReference>
<keyword evidence="2" id="KW-0238">DNA-binding</keyword>
<evidence type="ECO:0000256" key="2">
    <source>
        <dbReference type="ARBA" id="ARBA00023125"/>
    </source>
</evidence>
<dbReference type="OrthoDB" id="166264at2"/>
<dbReference type="Gene3D" id="1.10.10.10">
    <property type="entry name" value="Winged helix-like DNA-binding domain superfamily/Winged helix DNA-binding domain"/>
    <property type="match status" value="1"/>
</dbReference>
<dbReference type="InterPro" id="IPR036388">
    <property type="entry name" value="WH-like_DNA-bd_sf"/>
</dbReference>
<dbReference type="Pfam" id="PF01037">
    <property type="entry name" value="AsnC_trans_reg"/>
    <property type="match status" value="1"/>
</dbReference>
<accession>A0A0D0JXM7</accession>
<evidence type="ECO:0000256" key="3">
    <source>
        <dbReference type="ARBA" id="ARBA00023163"/>
    </source>
</evidence>
<dbReference type="InterPro" id="IPR019888">
    <property type="entry name" value="Tscrpt_reg_AsnC-like"/>
</dbReference>
<evidence type="ECO:0000313" key="6">
    <source>
        <dbReference type="Proteomes" id="UP000032068"/>
    </source>
</evidence>
<dbReference type="InterPro" id="IPR036390">
    <property type="entry name" value="WH_DNA-bd_sf"/>
</dbReference>
<dbReference type="InterPro" id="IPR011991">
    <property type="entry name" value="ArsR-like_HTH"/>
</dbReference>
<dbReference type="GO" id="GO:0005829">
    <property type="term" value="C:cytosol"/>
    <property type="evidence" value="ECO:0007669"/>
    <property type="project" value="TreeGrafter"/>
</dbReference>
<evidence type="ECO:0000313" key="5">
    <source>
        <dbReference type="EMBL" id="KIP89685.1"/>
    </source>
</evidence>
<dbReference type="GO" id="GO:0043565">
    <property type="term" value="F:sequence-specific DNA binding"/>
    <property type="evidence" value="ECO:0007669"/>
    <property type="project" value="InterPro"/>
</dbReference>
<keyword evidence="1" id="KW-0805">Transcription regulation</keyword>
<organism evidence="5 6">
    <name type="scientific">Pseudomonas fulva</name>
    <dbReference type="NCBI Taxonomy" id="47880"/>
    <lineage>
        <taxon>Bacteria</taxon>
        <taxon>Pseudomonadati</taxon>
        <taxon>Pseudomonadota</taxon>
        <taxon>Gammaproteobacteria</taxon>
        <taxon>Pseudomonadales</taxon>
        <taxon>Pseudomonadaceae</taxon>
        <taxon>Pseudomonas</taxon>
    </lineage>
</organism>
<dbReference type="GO" id="GO:0006355">
    <property type="term" value="P:regulation of DNA-templated transcription"/>
    <property type="evidence" value="ECO:0007669"/>
    <property type="project" value="UniProtKB-ARBA"/>
</dbReference>
<sequence>MDKFDRALLALLQQDCTQPLGEIAERVGLSNTACWRRIQKLEESGVIGARVALLDSRKIGVPVTVFAFVRTNQHNAEWLKHFHSQVAAIDEVVDFYRMAGVTDYLLRLVVPDIEGYDAVYKRLIEIPGIADISSSFAMERIKSTTALPLHQVGK</sequence>
<dbReference type="GO" id="GO:0043200">
    <property type="term" value="P:response to amino acid"/>
    <property type="evidence" value="ECO:0007669"/>
    <property type="project" value="TreeGrafter"/>
</dbReference>
<dbReference type="Gene3D" id="3.30.70.920">
    <property type="match status" value="1"/>
</dbReference>
<dbReference type="Proteomes" id="UP000032068">
    <property type="component" value="Unassembled WGS sequence"/>
</dbReference>
<evidence type="ECO:0000259" key="4">
    <source>
        <dbReference type="PROSITE" id="PS50956"/>
    </source>
</evidence>
<protein>
    <submittedName>
        <fullName evidence="5">Transcriptional regulator</fullName>
    </submittedName>
</protein>
<dbReference type="InterPro" id="IPR000485">
    <property type="entry name" value="AsnC-type_HTH_dom"/>
</dbReference>
<dbReference type="PRINTS" id="PR00033">
    <property type="entry name" value="HTHASNC"/>
</dbReference>
<dbReference type="InterPro" id="IPR019885">
    <property type="entry name" value="Tscrpt_reg_HTH_AsnC-type_CS"/>
</dbReference>
<dbReference type="CDD" id="cd00090">
    <property type="entry name" value="HTH_ARSR"/>
    <property type="match status" value="1"/>
</dbReference>
<dbReference type="PROSITE" id="PS00519">
    <property type="entry name" value="HTH_ASNC_1"/>
    <property type="match status" value="1"/>
</dbReference>
<keyword evidence="3" id="KW-0804">Transcription</keyword>
<gene>
    <name evidence="5" type="ORF">RU08_23825</name>
</gene>
<dbReference type="SUPFAM" id="SSF46785">
    <property type="entry name" value="Winged helix' DNA-binding domain"/>
    <property type="match status" value="1"/>
</dbReference>
<name>A0A0D0JXM7_9PSED</name>
<dbReference type="Pfam" id="PF13404">
    <property type="entry name" value="HTH_AsnC-type"/>
    <property type="match status" value="1"/>
</dbReference>
<dbReference type="PANTHER" id="PTHR30154:SF17">
    <property type="entry name" value="DNA-BINDING TRANSCRIPTIONAL ACTIVATOR DECR"/>
    <property type="match status" value="1"/>
</dbReference>
<dbReference type="SUPFAM" id="SSF54909">
    <property type="entry name" value="Dimeric alpha+beta barrel"/>
    <property type="match status" value="1"/>
</dbReference>
<reference evidence="5 6" key="1">
    <citation type="submission" date="2014-12" db="EMBL/GenBank/DDBJ databases">
        <title>16Stimator: statistical estimation of ribosomal gene copy numbers from draft genome assemblies.</title>
        <authorList>
            <person name="Perisin M.A."/>
            <person name="Vetter M."/>
            <person name="Gilbert J.A."/>
            <person name="Bergelson J."/>
        </authorList>
    </citation>
    <scope>NUCLEOTIDE SEQUENCE [LARGE SCALE GENOMIC DNA]</scope>
    <source>
        <strain evidence="5 6">MEJ086</strain>
    </source>
</reference>
<dbReference type="EMBL" id="JXQW01000108">
    <property type="protein sequence ID" value="KIP89685.1"/>
    <property type="molecule type" value="Genomic_DNA"/>
</dbReference>
<dbReference type="RefSeq" id="WP_042556367.1">
    <property type="nucleotide sequence ID" value="NZ_JXQW01000108.1"/>
</dbReference>
<feature type="domain" description="HTH asnC-type" evidence="4">
    <location>
        <begin position="1"/>
        <end position="62"/>
    </location>
</feature>
<comment type="caution">
    <text evidence="5">The sequence shown here is derived from an EMBL/GenBank/DDBJ whole genome shotgun (WGS) entry which is preliminary data.</text>
</comment>
<proteinExistence type="predicted"/>
<dbReference type="PANTHER" id="PTHR30154">
    <property type="entry name" value="LEUCINE-RESPONSIVE REGULATORY PROTEIN"/>
    <property type="match status" value="1"/>
</dbReference>
<evidence type="ECO:0000256" key="1">
    <source>
        <dbReference type="ARBA" id="ARBA00023015"/>
    </source>
</evidence>
<dbReference type="InterPro" id="IPR019887">
    <property type="entry name" value="Tscrpt_reg_AsnC/Lrp_C"/>
</dbReference>
<dbReference type="AlphaFoldDB" id="A0A0D0JXM7"/>